<dbReference type="GO" id="GO:0005840">
    <property type="term" value="C:ribosome"/>
    <property type="evidence" value="ECO:0007669"/>
    <property type="project" value="UniProtKB-KW"/>
</dbReference>
<dbReference type="CDD" id="cd04301">
    <property type="entry name" value="NAT_SF"/>
    <property type="match status" value="1"/>
</dbReference>
<dbReference type="Pfam" id="PF00583">
    <property type="entry name" value="Acetyltransf_1"/>
    <property type="match status" value="1"/>
</dbReference>
<dbReference type="PROSITE" id="PS51186">
    <property type="entry name" value="GNAT"/>
    <property type="match status" value="1"/>
</dbReference>
<keyword evidence="2" id="KW-0012">Acyltransferase</keyword>
<feature type="domain" description="N-acetyltransferase" evidence="3">
    <location>
        <begin position="10"/>
        <end position="178"/>
    </location>
</feature>
<gene>
    <name evidence="4" type="ORF">FHR98_001376</name>
</gene>
<protein>
    <submittedName>
        <fullName evidence="4">Ribosomal protein S18 acetylase RimI-like enzyme</fullName>
    </submittedName>
</protein>
<name>A0A839SQC4_9PROT</name>
<dbReference type="InterPro" id="IPR016181">
    <property type="entry name" value="Acyl_CoA_acyltransferase"/>
</dbReference>
<comment type="caution">
    <text evidence="4">The sequence shown here is derived from an EMBL/GenBank/DDBJ whole genome shotgun (WGS) entry which is preliminary data.</text>
</comment>
<organism evidence="4 5">
    <name type="scientific">Limibacillus halophilus</name>
    <dbReference type="NCBI Taxonomy" id="1579333"/>
    <lineage>
        <taxon>Bacteria</taxon>
        <taxon>Pseudomonadati</taxon>
        <taxon>Pseudomonadota</taxon>
        <taxon>Alphaproteobacteria</taxon>
        <taxon>Rhodospirillales</taxon>
        <taxon>Rhodovibrionaceae</taxon>
        <taxon>Limibacillus</taxon>
    </lineage>
</organism>
<dbReference type="InterPro" id="IPR051016">
    <property type="entry name" value="Diverse_Substrate_AcTransf"/>
</dbReference>
<evidence type="ECO:0000313" key="5">
    <source>
        <dbReference type="Proteomes" id="UP000581135"/>
    </source>
</evidence>
<dbReference type="Gene3D" id="3.40.630.30">
    <property type="match status" value="1"/>
</dbReference>
<dbReference type="GO" id="GO:0008080">
    <property type="term" value="F:N-acetyltransferase activity"/>
    <property type="evidence" value="ECO:0007669"/>
    <property type="project" value="UniProtKB-ARBA"/>
</dbReference>
<dbReference type="SUPFAM" id="SSF55729">
    <property type="entry name" value="Acyl-CoA N-acyltransferases (Nat)"/>
    <property type="match status" value="1"/>
</dbReference>
<evidence type="ECO:0000256" key="2">
    <source>
        <dbReference type="ARBA" id="ARBA00023315"/>
    </source>
</evidence>
<dbReference type="RefSeq" id="WP_183415904.1">
    <property type="nucleotide sequence ID" value="NZ_JACHXA010000003.1"/>
</dbReference>
<sequence length="178" mass="19639">MTEGAKRTSAVVRVAGTEDFEQLAALLMECFDHYGDHPQRFLPEVLGALRDHGTGAGPAFEALLAEVGGPHGRRRAERQAVGFAIFGNIFWTGDLAPALFLKEIYVQPAFRGQGLGRSLMASLARVTLQRQWRRIVWTVDHDNPTAARFYETLPGAALLGKRFYGITEDNLEDVAGRI</sequence>
<keyword evidence="4" id="KW-0689">Ribosomal protein</keyword>
<dbReference type="AlphaFoldDB" id="A0A839SQC4"/>
<evidence type="ECO:0000313" key="4">
    <source>
        <dbReference type="EMBL" id="MBB3065097.1"/>
    </source>
</evidence>
<keyword evidence="1" id="KW-0808">Transferase</keyword>
<evidence type="ECO:0000259" key="3">
    <source>
        <dbReference type="PROSITE" id="PS51186"/>
    </source>
</evidence>
<evidence type="ECO:0000256" key="1">
    <source>
        <dbReference type="ARBA" id="ARBA00022679"/>
    </source>
</evidence>
<keyword evidence="4" id="KW-0687">Ribonucleoprotein</keyword>
<dbReference type="PANTHER" id="PTHR10545">
    <property type="entry name" value="DIAMINE N-ACETYLTRANSFERASE"/>
    <property type="match status" value="1"/>
</dbReference>
<dbReference type="PANTHER" id="PTHR10545:SF29">
    <property type="entry name" value="GH14572P-RELATED"/>
    <property type="match status" value="1"/>
</dbReference>
<dbReference type="EMBL" id="JACHXA010000003">
    <property type="protein sequence ID" value="MBB3065097.1"/>
    <property type="molecule type" value="Genomic_DNA"/>
</dbReference>
<dbReference type="Proteomes" id="UP000581135">
    <property type="component" value="Unassembled WGS sequence"/>
</dbReference>
<keyword evidence="5" id="KW-1185">Reference proteome</keyword>
<accession>A0A839SQC4</accession>
<dbReference type="InterPro" id="IPR000182">
    <property type="entry name" value="GNAT_dom"/>
</dbReference>
<proteinExistence type="predicted"/>
<reference evidence="4 5" key="1">
    <citation type="submission" date="2020-08" db="EMBL/GenBank/DDBJ databases">
        <title>Genomic Encyclopedia of Type Strains, Phase III (KMG-III): the genomes of soil and plant-associated and newly described type strains.</title>
        <authorList>
            <person name="Whitman W."/>
        </authorList>
    </citation>
    <scope>NUCLEOTIDE SEQUENCE [LARGE SCALE GENOMIC DNA]</scope>
    <source>
        <strain evidence="4 5">CECT 8803</strain>
    </source>
</reference>